<dbReference type="EMBL" id="MEUI01000040">
    <property type="protein sequence ID" value="OGC33103.1"/>
    <property type="molecule type" value="Genomic_DNA"/>
</dbReference>
<sequence length="159" mass="17550">MFVVEFLKSLPKELAIFLGAAIPVTEVRASVPLGILYFHLKPLTVIVLSVAGSLLPVIPLLWFLNTATQRLRKIAAFDKFFEWLFTRTRSKSKIIEDFELVGLTLFIGIPFPGTGVWTGTIAAYLLGLPKIPTILCAMIGSTIASTIMWLVSVGILRLF</sequence>
<dbReference type="InterPro" id="IPR009577">
    <property type="entry name" value="Sm_multidrug_ex"/>
</dbReference>
<gene>
    <name evidence="2" type="ORF">A2462_08670</name>
</gene>
<dbReference type="AlphaFoldDB" id="A0A1F4TM01"/>
<accession>A0A1F4TM01</accession>
<evidence type="ECO:0008006" key="4">
    <source>
        <dbReference type="Google" id="ProtNLM"/>
    </source>
</evidence>
<feature type="transmembrane region" description="Helical" evidence="1">
    <location>
        <begin position="131"/>
        <end position="156"/>
    </location>
</feature>
<evidence type="ECO:0000313" key="3">
    <source>
        <dbReference type="Proteomes" id="UP000177309"/>
    </source>
</evidence>
<evidence type="ECO:0000313" key="2">
    <source>
        <dbReference type="EMBL" id="OGC33103.1"/>
    </source>
</evidence>
<keyword evidence="1" id="KW-0812">Transmembrane</keyword>
<feature type="transmembrane region" description="Helical" evidence="1">
    <location>
        <begin position="100"/>
        <end position="125"/>
    </location>
</feature>
<proteinExistence type="predicted"/>
<organism evidence="2 3">
    <name type="scientific">candidate division WOR-1 bacterium RIFOXYC2_FULL_41_25</name>
    <dbReference type="NCBI Taxonomy" id="1802586"/>
    <lineage>
        <taxon>Bacteria</taxon>
        <taxon>Bacillati</taxon>
        <taxon>Saganbacteria</taxon>
    </lineage>
</organism>
<reference evidence="2 3" key="1">
    <citation type="journal article" date="2016" name="Nat. Commun.">
        <title>Thousands of microbial genomes shed light on interconnected biogeochemical processes in an aquifer system.</title>
        <authorList>
            <person name="Anantharaman K."/>
            <person name="Brown C.T."/>
            <person name="Hug L.A."/>
            <person name="Sharon I."/>
            <person name="Castelle C.J."/>
            <person name="Probst A.J."/>
            <person name="Thomas B.C."/>
            <person name="Singh A."/>
            <person name="Wilkins M.J."/>
            <person name="Karaoz U."/>
            <person name="Brodie E.L."/>
            <person name="Williams K.H."/>
            <person name="Hubbard S.S."/>
            <person name="Banfield J.F."/>
        </authorList>
    </citation>
    <scope>NUCLEOTIDE SEQUENCE [LARGE SCALE GENOMIC DNA]</scope>
</reference>
<feature type="transmembrane region" description="Helical" evidence="1">
    <location>
        <begin position="45"/>
        <end position="64"/>
    </location>
</feature>
<evidence type="ECO:0000256" key="1">
    <source>
        <dbReference type="SAM" id="Phobius"/>
    </source>
</evidence>
<dbReference type="PANTHER" id="PTHR36007:SF2">
    <property type="entry name" value="TRANSPORT PROTEIN-RELATED"/>
    <property type="match status" value="1"/>
</dbReference>
<dbReference type="Proteomes" id="UP000177309">
    <property type="component" value="Unassembled WGS sequence"/>
</dbReference>
<protein>
    <recommendedName>
        <fullName evidence="4">Ligand-binding protein SH3</fullName>
    </recommendedName>
</protein>
<comment type="caution">
    <text evidence="2">The sequence shown here is derived from an EMBL/GenBank/DDBJ whole genome shotgun (WGS) entry which is preliminary data.</text>
</comment>
<keyword evidence="1" id="KW-1133">Transmembrane helix</keyword>
<dbReference type="Pfam" id="PF06695">
    <property type="entry name" value="Sm_multidrug_ex"/>
    <property type="match status" value="1"/>
</dbReference>
<name>A0A1F4TM01_UNCSA</name>
<dbReference type="PANTHER" id="PTHR36007">
    <property type="entry name" value="TRANSPORT PROTEIN-RELATED"/>
    <property type="match status" value="1"/>
</dbReference>
<keyword evidence="1" id="KW-0472">Membrane</keyword>